<keyword evidence="1" id="KW-0645">Protease</keyword>
<evidence type="ECO:0000256" key="3">
    <source>
        <dbReference type="ARBA" id="ARBA00022695"/>
    </source>
</evidence>
<evidence type="ECO:0000256" key="7">
    <source>
        <dbReference type="ARBA" id="ARBA00022801"/>
    </source>
</evidence>
<evidence type="ECO:0000313" key="11">
    <source>
        <dbReference type="Proteomes" id="UP001165121"/>
    </source>
</evidence>
<dbReference type="PANTHER" id="PTHR33064">
    <property type="entry name" value="POL PROTEIN"/>
    <property type="match status" value="1"/>
</dbReference>
<keyword evidence="7" id="KW-0378">Hydrolase</keyword>
<dbReference type="GO" id="GO:0006508">
    <property type="term" value="P:proteolysis"/>
    <property type="evidence" value="ECO:0007669"/>
    <property type="project" value="UniProtKB-KW"/>
</dbReference>
<dbReference type="InterPro" id="IPR041373">
    <property type="entry name" value="RT_RNaseH"/>
</dbReference>
<evidence type="ECO:0000256" key="8">
    <source>
        <dbReference type="ARBA" id="ARBA00022918"/>
    </source>
</evidence>
<name>A0A9W6YHI6_9STRA</name>
<dbReference type="Proteomes" id="UP001165121">
    <property type="component" value="Unassembled WGS sequence"/>
</dbReference>
<dbReference type="GO" id="GO:0004190">
    <property type="term" value="F:aspartic-type endopeptidase activity"/>
    <property type="evidence" value="ECO:0007669"/>
    <property type="project" value="UniProtKB-KW"/>
</dbReference>
<dbReference type="PANTHER" id="PTHR33064:SF37">
    <property type="entry name" value="RIBONUCLEASE H"/>
    <property type="match status" value="1"/>
</dbReference>
<dbReference type="InterPro" id="IPR043502">
    <property type="entry name" value="DNA/RNA_pol_sf"/>
</dbReference>
<feature type="domain" description="Reverse transcriptase RNase H-like" evidence="9">
    <location>
        <begin position="8"/>
        <end position="82"/>
    </location>
</feature>
<gene>
    <name evidence="10" type="ORF">Pfra01_002912900</name>
</gene>
<dbReference type="GO" id="GO:0004519">
    <property type="term" value="F:endonuclease activity"/>
    <property type="evidence" value="ECO:0007669"/>
    <property type="project" value="UniProtKB-KW"/>
</dbReference>
<dbReference type="OrthoDB" id="123850at2759"/>
<evidence type="ECO:0000256" key="6">
    <source>
        <dbReference type="ARBA" id="ARBA00022759"/>
    </source>
</evidence>
<dbReference type="SUPFAM" id="SSF56672">
    <property type="entry name" value="DNA/RNA polymerases"/>
    <property type="match status" value="1"/>
</dbReference>
<keyword evidence="6" id="KW-0255">Endonuclease</keyword>
<keyword evidence="5" id="KW-0064">Aspartyl protease</keyword>
<keyword evidence="3" id="KW-0548">Nucleotidyltransferase</keyword>
<keyword evidence="4" id="KW-0540">Nuclease</keyword>
<evidence type="ECO:0000256" key="1">
    <source>
        <dbReference type="ARBA" id="ARBA00022670"/>
    </source>
</evidence>
<evidence type="ECO:0000313" key="10">
    <source>
        <dbReference type="EMBL" id="GMG14526.1"/>
    </source>
</evidence>
<sequence>MGDLSCSRKPVTFTRRTLKPNEINYGIVDKEVLALLRMLDVCYTQLVTRSIKVLTRHSTLTWMLNSSGLQGRLGKWTALLSNWTLEIVKCTKGEDEILGVIAASITPREDMDTILTSIAPRKQPRCPHLRLNPMRNSW</sequence>
<dbReference type="AlphaFoldDB" id="A0A9W6YHI6"/>
<dbReference type="InterPro" id="IPR051320">
    <property type="entry name" value="Viral_Replic_Matur_Polypro"/>
</dbReference>
<keyword evidence="2" id="KW-0808">Transferase</keyword>
<keyword evidence="11" id="KW-1185">Reference proteome</keyword>
<evidence type="ECO:0000259" key="9">
    <source>
        <dbReference type="Pfam" id="PF17917"/>
    </source>
</evidence>
<evidence type="ECO:0000256" key="2">
    <source>
        <dbReference type="ARBA" id="ARBA00022679"/>
    </source>
</evidence>
<dbReference type="Pfam" id="PF17917">
    <property type="entry name" value="RT_RNaseH"/>
    <property type="match status" value="1"/>
</dbReference>
<dbReference type="EMBL" id="BSXT01018849">
    <property type="protein sequence ID" value="GMG14526.1"/>
    <property type="molecule type" value="Genomic_DNA"/>
</dbReference>
<organism evidence="10 11">
    <name type="scientific">Phytophthora fragariaefolia</name>
    <dbReference type="NCBI Taxonomy" id="1490495"/>
    <lineage>
        <taxon>Eukaryota</taxon>
        <taxon>Sar</taxon>
        <taxon>Stramenopiles</taxon>
        <taxon>Oomycota</taxon>
        <taxon>Peronosporomycetes</taxon>
        <taxon>Peronosporales</taxon>
        <taxon>Peronosporaceae</taxon>
        <taxon>Phytophthora</taxon>
    </lineage>
</organism>
<keyword evidence="8" id="KW-0695">RNA-directed DNA polymerase</keyword>
<protein>
    <submittedName>
        <fullName evidence="10">Unnamed protein product</fullName>
    </submittedName>
</protein>
<comment type="caution">
    <text evidence="10">The sequence shown here is derived from an EMBL/GenBank/DDBJ whole genome shotgun (WGS) entry which is preliminary data.</text>
</comment>
<dbReference type="GO" id="GO:0003964">
    <property type="term" value="F:RNA-directed DNA polymerase activity"/>
    <property type="evidence" value="ECO:0007669"/>
    <property type="project" value="UniProtKB-KW"/>
</dbReference>
<accession>A0A9W6YHI6</accession>
<proteinExistence type="predicted"/>
<evidence type="ECO:0000256" key="5">
    <source>
        <dbReference type="ARBA" id="ARBA00022750"/>
    </source>
</evidence>
<reference evidence="10" key="1">
    <citation type="submission" date="2023-04" db="EMBL/GenBank/DDBJ databases">
        <title>Phytophthora fragariaefolia NBRC 109709.</title>
        <authorList>
            <person name="Ichikawa N."/>
            <person name="Sato H."/>
            <person name="Tonouchi N."/>
        </authorList>
    </citation>
    <scope>NUCLEOTIDE SEQUENCE</scope>
    <source>
        <strain evidence="10">NBRC 109709</strain>
    </source>
</reference>
<evidence type="ECO:0000256" key="4">
    <source>
        <dbReference type="ARBA" id="ARBA00022722"/>
    </source>
</evidence>